<proteinExistence type="predicted"/>
<sequence length="175" mass="20132">MLTPTPNQILVFDADVLIHFIQGESFSDLRNIFPSNRKIVLDRVYMEVEKYKLSKTMLDSAIHQLKFIEIVQFPVNADMMKEYAHLTSAVMDMGAGESACMSFCKFTKDIVVSSNLRDVGEYCKRHTLDLLTTFDLIKEAYNSKLWTEEQYDAFISNVRAKGGRLPFKNLKESLK</sequence>
<dbReference type="Proteomes" id="UP000007463">
    <property type="component" value="Chromosome"/>
</dbReference>
<organism evidence="1 2">
    <name type="scientific">Fluviicola taffensis (strain DSM 16823 / NCIMB 13979 / RW262)</name>
    <dbReference type="NCBI Taxonomy" id="755732"/>
    <lineage>
        <taxon>Bacteria</taxon>
        <taxon>Pseudomonadati</taxon>
        <taxon>Bacteroidota</taxon>
        <taxon>Flavobacteriia</taxon>
        <taxon>Flavobacteriales</taxon>
        <taxon>Crocinitomicaceae</taxon>
        <taxon>Fluviicola</taxon>
    </lineage>
</organism>
<evidence type="ECO:0008006" key="3">
    <source>
        <dbReference type="Google" id="ProtNLM"/>
    </source>
</evidence>
<gene>
    <name evidence="1" type="ordered locus">Fluta_2792</name>
</gene>
<dbReference type="RefSeq" id="WP_013687541.1">
    <property type="nucleotide sequence ID" value="NC_015321.1"/>
</dbReference>
<dbReference type="HOGENOM" id="CLU_129279_0_0_10"/>
<dbReference type="AlphaFoldDB" id="F2IGZ1"/>
<dbReference type="EMBL" id="CP002542">
    <property type="protein sequence ID" value="AEA44772.1"/>
    <property type="molecule type" value="Genomic_DNA"/>
</dbReference>
<dbReference type="KEGG" id="fte:Fluta_2792"/>
<keyword evidence="2" id="KW-1185">Reference proteome</keyword>
<protein>
    <recommendedName>
        <fullName evidence="3">PIN domain-containing protein</fullName>
    </recommendedName>
</protein>
<dbReference type="STRING" id="755732.Fluta_2792"/>
<reference evidence="1 2" key="1">
    <citation type="journal article" date="2011" name="Stand. Genomic Sci.">
        <title>Complete genome sequence of the gliding freshwater bacterium Fluviicola taffensis type strain (RW262).</title>
        <authorList>
            <person name="Woyke T."/>
            <person name="Chertkov O."/>
            <person name="Lapidus A."/>
            <person name="Nolan M."/>
            <person name="Lucas S."/>
            <person name="Del Rio T.G."/>
            <person name="Tice H."/>
            <person name="Cheng J.F."/>
            <person name="Tapia R."/>
            <person name="Han C."/>
            <person name="Goodwin L."/>
            <person name="Pitluck S."/>
            <person name="Liolios K."/>
            <person name="Pagani I."/>
            <person name="Ivanova N."/>
            <person name="Huntemann M."/>
            <person name="Mavromatis K."/>
            <person name="Mikhailova N."/>
            <person name="Pati A."/>
            <person name="Chen A."/>
            <person name="Palaniappan K."/>
            <person name="Land M."/>
            <person name="Hauser L."/>
            <person name="Brambilla E.M."/>
            <person name="Rohde M."/>
            <person name="Mwirichia R."/>
            <person name="Sikorski J."/>
            <person name="Tindall B.J."/>
            <person name="Goker M."/>
            <person name="Bristow J."/>
            <person name="Eisen J.A."/>
            <person name="Markowitz V."/>
            <person name="Hugenholtz P."/>
            <person name="Klenk H.P."/>
            <person name="Kyrpides N.C."/>
        </authorList>
    </citation>
    <scope>NUCLEOTIDE SEQUENCE [LARGE SCALE GENOMIC DNA]</scope>
    <source>
        <strain evidence="2">DSM 16823 / RW262 / RW262</strain>
    </source>
</reference>
<reference evidence="2" key="2">
    <citation type="submission" date="2011-02" db="EMBL/GenBank/DDBJ databases">
        <title>The complete genome of Fluviicola taffensis DSM 16823.</title>
        <authorList>
            <consortium name="US DOE Joint Genome Institute (JGI-PGF)"/>
            <person name="Lucas S."/>
            <person name="Copeland A."/>
            <person name="Lapidus A."/>
            <person name="Bruce D."/>
            <person name="Goodwin L."/>
            <person name="Pitluck S."/>
            <person name="Kyrpides N."/>
            <person name="Mavromatis K."/>
            <person name="Ivanova N."/>
            <person name="Mikhailova N."/>
            <person name="Pagani I."/>
            <person name="Chertkov O."/>
            <person name="Detter J.C."/>
            <person name="Han C."/>
            <person name="Tapia R."/>
            <person name="Land M."/>
            <person name="Hauser L."/>
            <person name="Markowitz V."/>
            <person name="Cheng J.-F."/>
            <person name="Hugenholtz P."/>
            <person name="Woyke T."/>
            <person name="Wu D."/>
            <person name="Tindall B."/>
            <person name="Pomrenke H.G."/>
            <person name="Brambilla E."/>
            <person name="Klenk H.-P."/>
            <person name="Eisen J.A."/>
        </authorList>
    </citation>
    <scope>NUCLEOTIDE SEQUENCE [LARGE SCALE GENOMIC DNA]</scope>
    <source>
        <strain evidence="2">DSM 16823 / RW262 / RW262</strain>
    </source>
</reference>
<name>F2IGZ1_FLUTR</name>
<dbReference type="OrthoDB" id="793116at2"/>
<dbReference type="eggNOG" id="ENOG5032RNA">
    <property type="taxonomic scope" value="Bacteria"/>
</dbReference>
<accession>F2IGZ1</accession>
<evidence type="ECO:0000313" key="2">
    <source>
        <dbReference type="Proteomes" id="UP000007463"/>
    </source>
</evidence>
<evidence type="ECO:0000313" key="1">
    <source>
        <dbReference type="EMBL" id="AEA44772.1"/>
    </source>
</evidence>